<gene>
    <name evidence="2" type="ORF">LCGC14_0918360</name>
</gene>
<proteinExistence type="predicted"/>
<keyword evidence="1" id="KW-0472">Membrane</keyword>
<evidence type="ECO:0000256" key="1">
    <source>
        <dbReference type="SAM" id="Phobius"/>
    </source>
</evidence>
<name>A0A0F9NWD3_9ZZZZ</name>
<dbReference type="EMBL" id="LAZR01003090">
    <property type="protein sequence ID" value="KKN22144.1"/>
    <property type="molecule type" value="Genomic_DNA"/>
</dbReference>
<accession>A0A0F9NWD3</accession>
<keyword evidence="1" id="KW-1133">Transmembrane helix</keyword>
<keyword evidence="1" id="KW-0812">Transmembrane</keyword>
<protein>
    <submittedName>
        <fullName evidence="2">Uncharacterized protein</fullName>
    </submittedName>
</protein>
<feature type="transmembrane region" description="Helical" evidence="1">
    <location>
        <begin position="16"/>
        <end position="37"/>
    </location>
</feature>
<comment type="caution">
    <text evidence="2">The sequence shown here is derived from an EMBL/GenBank/DDBJ whole genome shotgun (WGS) entry which is preliminary data.</text>
</comment>
<sequence length="75" mass="8305">MAKQAVKQLENEARRWFWSTVLTFLAGASTELLHQAITLQEMGMTGIKMAAFIGIAAAIIRAGFKAINEKLIVKR</sequence>
<organism evidence="2">
    <name type="scientific">marine sediment metagenome</name>
    <dbReference type="NCBI Taxonomy" id="412755"/>
    <lineage>
        <taxon>unclassified sequences</taxon>
        <taxon>metagenomes</taxon>
        <taxon>ecological metagenomes</taxon>
    </lineage>
</organism>
<feature type="transmembrane region" description="Helical" evidence="1">
    <location>
        <begin position="49"/>
        <end position="67"/>
    </location>
</feature>
<dbReference type="AlphaFoldDB" id="A0A0F9NWD3"/>
<reference evidence="2" key="1">
    <citation type="journal article" date="2015" name="Nature">
        <title>Complex archaea that bridge the gap between prokaryotes and eukaryotes.</title>
        <authorList>
            <person name="Spang A."/>
            <person name="Saw J.H."/>
            <person name="Jorgensen S.L."/>
            <person name="Zaremba-Niedzwiedzka K."/>
            <person name="Martijn J."/>
            <person name="Lind A.E."/>
            <person name="van Eijk R."/>
            <person name="Schleper C."/>
            <person name="Guy L."/>
            <person name="Ettema T.J."/>
        </authorList>
    </citation>
    <scope>NUCLEOTIDE SEQUENCE</scope>
</reference>
<evidence type="ECO:0000313" key="2">
    <source>
        <dbReference type="EMBL" id="KKN22144.1"/>
    </source>
</evidence>